<dbReference type="RefSeq" id="WP_344465521.1">
    <property type="nucleotide sequence ID" value="NZ_BAAANT010000016.1"/>
</dbReference>
<evidence type="ECO:0000313" key="2">
    <source>
        <dbReference type="EMBL" id="GAA2144854.1"/>
    </source>
</evidence>
<dbReference type="Proteomes" id="UP001422759">
    <property type="component" value="Unassembled WGS sequence"/>
</dbReference>
<accession>A0ABP5LC57</accession>
<protein>
    <submittedName>
        <fullName evidence="2">Uncharacterized protein</fullName>
    </submittedName>
</protein>
<dbReference type="EMBL" id="BAAANT010000016">
    <property type="protein sequence ID" value="GAA2144854.1"/>
    <property type="molecule type" value="Genomic_DNA"/>
</dbReference>
<feature type="region of interest" description="Disordered" evidence="1">
    <location>
        <begin position="1"/>
        <end position="51"/>
    </location>
</feature>
<evidence type="ECO:0000256" key="1">
    <source>
        <dbReference type="SAM" id="MobiDB-lite"/>
    </source>
</evidence>
<gene>
    <name evidence="2" type="ORF">GCM10009760_32870</name>
</gene>
<evidence type="ECO:0000313" key="3">
    <source>
        <dbReference type="Proteomes" id="UP001422759"/>
    </source>
</evidence>
<proteinExistence type="predicted"/>
<organism evidence="2 3">
    <name type="scientific">Kitasatospora kazusensis</name>
    <dbReference type="NCBI Taxonomy" id="407974"/>
    <lineage>
        <taxon>Bacteria</taxon>
        <taxon>Bacillati</taxon>
        <taxon>Actinomycetota</taxon>
        <taxon>Actinomycetes</taxon>
        <taxon>Kitasatosporales</taxon>
        <taxon>Streptomycetaceae</taxon>
        <taxon>Kitasatospora</taxon>
    </lineage>
</organism>
<comment type="caution">
    <text evidence="2">The sequence shown here is derived from an EMBL/GenBank/DDBJ whole genome shotgun (WGS) entry which is preliminary data.</text>
</comment>
<reference evidence="3" key="1">
    <citation type="journal article" date="2019" name="Int. J. Syst. Evol. Microbiol.">
        <title>The Global Catalogue of Microorganisms (GCM) 10K type strain sequencing project: providing services to taxonomists for standard genome sequencing and annotation.</title>
        <authorList>
            <consortium name="The Broad Institute Genomics Platform"/>
            <consortium name="The Broad Institute Genome Sequencing Center for Infectious Disease"/>
            <person name="Wu L."/>
            <person name="Ma J."/>
        </authorList>
    </citation>
    <scope>NUCLEOTIDE SEQUENCE [LARGE SCALE GENOMIC DNA]</scope>
    <source>
        <strain evidence="3">JCM 14560</strain>
    </source>
</reference>
<keyword evidence="3" id="KW-1185">Reference proteome</keyword>
<name>A0ABP5LC57_9ACTN</name>
<sequence length="51" mass="5360">MSETLTDSTEHDSATSGADEAAAVDAAHGRHRGVTASDDTTEVDAHGRHRR</sequence>
<feature type="compositionally biased region" description="Low complexity" evidence="1">
    <location>
        <begin position="14"/>
        <end position="26"/>
    </location>
</feature>